<dbReference type="PANTHER" id="PTHR33390">
    <property type="entry name" value="STRESS UP-REGULATED NOD 19 PROTEIN"/>
    <property type="match status" value="1"/>
</dbReference>
<dbReference type="OMA" id="TTHEECI"/>
<dbReference type="AlphaFoldDB" id="A0A803MXP3"/>
<keyword evidence="3" id="KW-1185">Reference proteome</keyword>
<dbReference type="Gramene" id="AUR62036973-RA">
    <property type="protein sequence ID" value="AUR62036973-RA:cds"/>
    <property type="gene ID" value="AUR62036973"/>
</dbReference>
<evidence type="ECO:0008006" key="4">
    <source>
        <dbReference type="Google" id="ProtNLM"/>
    </source>
</evidence>
<feature type="signal peptide" evidence="1">
    <location>
        <begin position="1"/>
        <end position="20"/>
    </location>
</feature>
<reference evidence="2" key="1">
    <citation type="journal article" date="2017" name="Nature">
        <title>The genome of Chenopodium quinoa.</title>
        <authorList>
            <person name="Jarvis D.E."/>
            <person name="Ho Y.S."/>
            <person name="Lightfoot D.J."/>
            <person name="Schmoeckel S.M."/>
            <person name="Li B."/>
            <person name="Borm T.J.A."/>
            <person name="Ohyanagi H."/>
            <person name="Mineta K."/>
            <person name="Michell C.T."/>
            <person name="Saber N."/>
            <person name="Kharbatia N.M."/>
            <person name="Rupper R.R."/>
            <person name="Sharp A.R."/>
            <person name="Dally N."/>
            <person name="Boughton B.A."/>
            <person name="Woo Y.H."/>
            <person name="Gao G."/>
            <person name="Schijlen E.G.W.M."/>
            <person name="Guo X."/>
            <person name="Momin A.A."/>
            <person name="Negrao S."/>
            <person name="Al-Babili S."/>
            <person name="Gehring C."/>
            <person name="Roessner U."/>
            <person name="Jung C."/>
            <person name="Murphy K."/>
            <person name="Arold S.T."/>
            <person name="Gojobori T."/>
            <person name="van der Linden C.G."/>
            <person name="van Loo E.N."/>
            <person name="Jellen E.N."/>
            <person name="Maughan P.J."/>
            <person name="Tester M."/>
        </authorList>
    </citation>
    <scope>NUCLEOTIDE SEQUENCE [LARGE SCALE GENOMIC DNA]</scope>
    <source>
        <strain evidence="2">cv. PI 614886</strain>
    </source>
</reference>
<sequence length="359" mass="39900">MVKPQQSWLYCLALFLAVSCEVITGLVLDDSMMKSADYLSPEFAMKPGSVVNKFYYNIDFPKGHIGIKDFNAEVVDEAGNFVSLQDTYLHHWVVVRYYVRKGLEDKGLRSKPTLRQGPDFMVVRNTGVCKNLGQYFGLGSETRKTVTHVPDPYAIEVGNPDEVPEGFEERWLVNVHAIDTRGVVDRLGCTECRCSLYNSTIDEYGRPISPDYEGDCIVAMIRRNVEYEVSPCDSSTVSSNDCIDNKRISFNMPRGGYLVYGVAHQHAGGIGSALYRKDGQAICSSIPTYGQGNEVGNESGYIVGMSTCYPDPGSIKINDGETLVLESNYSSSQKHTGVMGLFYILVSEQLPRQKEISTF</sequence>
<dbReference type="Proteomes" id="UP000596660">
    <property type="component" value="Unplaced"/>
</dbReference>
<dbReference type="PANTHER" id="PTHR33390:SF1">
    <property type="entry name" value="STRESS UP-REGULATED NOD 19 PROTEIN"/>
    <property type="match status" value="1"/>
</dbReference>
<name>A0A803MXP3_CHEQI</name>
<evidence type="ECO:0000313" key="3">
    <source>
        <dbReference type="Proteomes" id="UP000596660"/>
    </source>
</evidence>
<evidence type="ECO:0000256" key="1">
    <source>
        <dbReference type="SAM" id="SignalP"/>
    </source>
</evidence>
<keyword evidence="1" id="KW-0732">Signal</keyword>
<protein>
    <recommendedName>
        <fullName evidence="4">Stress up-regulated Nod 19</fullName>
    </recommendedName>
</protein>
<accession>A0A803MXP3</accession>
<evidence type="ECO:0000313" key="2">
    <source>
        <dbReference type="EnsemblPlants" id="AUR62036973-RA:cds"/>
    </source>
</evidence>
<dbReference type="InterPro" id="IPR011692">
    <property type="entry name" value="Stress_up-reg_Nod19"/>
</dbReference>
<dbReference type="Pfam" id="PF07712">
    <property type="entry name" value="SURNod19"/>
    <property type="match status" value="2"/>
</dbReference>
<dbReference type="PROSITE" id="PS51257">
    <property type="entry name" value="PROKAR_LIPOPROTEIN"/>
    <property type="match status" value="1"/>
</dbReference>
<organism evidence="2 3">
    <name type="scientific">Chenopodium quinoa</name>
    <name type="common">Quinoa</name>
    <dbReference type="NCBI Taxonomy" id="63459"/>
    <lineage>
        <taxon>Eukaryota</taxon>
        <taxon>Viridiplantae</taxon>
        <taxon>Streptophyta</taxon>
        <taxon>Embryophyta</taxon>
        <taxon>Tracheophyta</taxon>
        <taxon>Spermatophyta</taxon>
        <taxon>Magnoliopsida</taxon>
        <taxon>eudicotyledons</taxon>
        <taxon>Gunneridae</taxon>
        <taxon>Pentapetalae</taxon>
        <taxon>Caryophyllales</taxon>
        <taxon>Chenopodiaceae</taxon>
        <taxon>Chenopodioideae</taxon>
        <taxon>Atripliceae</taxon>
        <taxon>Chenopodium</taxon>
    </lineage>
</organism>
<reference evidence="2" key="2">
    <citation type="submission" date="2021-03" db="UniProtKB">
        <authorList>
            <consortium name="EnsemblPlants"/>
        </authorList>
    </citation>
    <scope>IDENTIFICATION</scope>
</reference>
<dbReference type="EnsemblPlants" id="AUR62036973-RA">
    <property type="protein sequence ID" value="AUR62036973-RA:cds"/>
    <property type="gene ID" value="AUR62036973"/>
</dbReference>
<feature type="chain" id="PRO_5030884464" description="Stress up-regulated Nod 19" evidence="1">
    <location>
        <begin position="21"/>
        <end position="359"/>
    </location>
</feature>
<proteinExistence type="predicted"/>